<sequence>MSKERVRETLSEKQLSEMVELLYQQLRQRARSVRSRLPHCATMDSRALIHEAYAKMAQGNHQFHSETHFLATASTAMRHVMIDYVRQKNAGKRDDDGVEPALLIPEQEQERLLEIDKALTRFEQHYEREHKVAVYRIFGGMTLEETALAVGVSLATVKRDWAFAQAWLYKQIAS</sequence>
<feature type="domain" description="RNA polymerase sigma-70 ECF-like HTH" evidence="5">
    <location>
        <begin position="16"/>
        <end position="172"/>
    </location>
</feature>
<dbReference type="InterPro" id="IPR036388">
    <property type="entry name" value="WH-like_DNA-bd_sf"/>
</dbReference>
<dbReference type="Proteomes" id="UP000006683">
    <property type="component" value="Chromosome"/>
</dbReference>
<evidence type="ECO:0000256" key="4">
    <source>
        <dbReference type="ARBA" id="ARBA00023163"/>
    </source>
</evidence>
<evidence type="ECO:0000256" key="3">
    <source>
        <dbReference type="ARBA" id="ARBA00023082"/>
    </source>
</evidence>
<dbReference type="KEGG" id="fbl:Fbal_1831"/>
<dbReference type="PANTHER" id="PTHR43133:SF39">
    <property type="entry name" value="SIMILAR TO RNA POLYMERASE SIGMA-E FACTOR"/>
    <property type="match status" value="1"/>
</dbReference>
<dbReference type="EMBL" id="CP002209">
    <property type="protein sequence ID" value="ADN76034.1"/>
    <property type="molecule type" value="Genomic_DNA"/>
</dbReference>
<dbReference type="Pfam" id="PF07638">
    <property type="entry name" value="Sigma70_ECF"/>
    <property type="match status" value="1"/>
</dbReference>
<organism evidence="6 7">
    <name type="scientific">Ferrimonas balearica (strain DSM 9799 / CCM 4581 / KCTC 23876 / PAT)</name>
    <dbReference type="NCBI Taxonomy" id="550540"/>
    <lineage>
        <taxon>Bacteria</taxon>
        <taxon>Pseudomonadati</taxon>
        <taxon>Pseudomonadota</taxon>
        <taxon>Gammaproteobacteria</taxon>
        <taxon>Alteromonadales</taxon>
        <taxon>Ferrimonadaceae</taxon>
        <taxon>Ferrimonas</taxon>
    </lineage>
</organism>
<evidence type="ECO:0000313" key="6">
    <source>
        <dbReference type="EMBL" id="ADN76034.1"/>
    </source>
</evidence>
<dbReference type="NCBIfam" id="TIGR02937">
    <property type="entry name" value="sigma70-ECF"/>
    <property type="match status" value="1"/>
</dbReference>
<dbReference type="STRING" id="550540.Fbal_1831"/>
<dbReference type="InterPro" id="IPR039425">
    <property type="entry name" value="RNA_pol_sigma-70-like"/>
</dbReference>
<keyword evidence="2" id="KW-0805">Transcription regulation</keyword>
<evidence type="ECO:0000313" key="7">
    <source>
        <dbReference type="Proteomes" id="UP000006683"/>
    </source>
</evidence>
<dbReference type="InterPro" id="IPR053812">
    <property type="entry name" value="HTH_Sigma70_ECF-like"/>
</dbReference>
<name>E1SSK5_FERBD</name>
<protein>
    <submittedName>
        <fullName evidence="6">RNA polymerase, sigma-24 subunit, ECF subfamily</fullName>
    </submittedName>
</protein>
<accession>E1SSK5</accession>
<dbReference type="InterPro" id="IPR013325">
    <property type="entry name" value="RNA_pol_sigma_r2"/>
</dbReference>
<dbReference type="GO" id="GO:0016987">
    <property type="term" value="F:sigma factor activity"/>
    <property type="evidence" value="ECO:0007669"/>
    <property type="project" value="UniProtKB-KW"/>
</dbReference>
<proteinExistence type="inferred from homology"/>
<reference evidence="6 7" key="1">
    <citation type="journal article" date="2010" name="Stand. Genomic Sci.">
        <title>Complete genome sequence of Ferrimonas balearica type strain (PAT).</title>
        <authorList>
            <person name="Nolan M."/>
            <person name="Sikorski J."/>
            <person name="Davenport K."/>
            <person name="Lucas S."/>
            <person name="Glavina Del Rio T."/>
            <person name="Tice H."/>
            <person name="Cheng J."/>
            <person name="Goodwin L."/>
            <person name="Pitluck S."/>
            <person name="Liolios K."/>
            <person name="Ivanova N."/>
            <person name="Mavromatis K."/>
            <person name="Ovchinnikova G."/>
            <person name="Pati A."/>
            <person name="Chen A."/>
            <person name="Palaniappan K."/>
            <person name="Land M."/>
            <person name="Hauser L."/>
            <person name="Chang Y."/>
            <person name="Jeffries C."/>
            <person name="Tapia R."/>
            <person name="Brettin T."/>
            <person name="Detter J."/>
            <person name="Han C."/>
            <person name="Yasawong M."/>
            <person name="Rohde M."/>
            <person name="Tindall B."/>
            <person name="Goker M."/>
            <person name="Woyke T."/>
            <person name="Bristow J."/>
            <person name="Eisen J."/>
            <person name="Markowitz V."/>
            <person name="Hugenholtz P."/>
            <person name="Kyrpides N."/>
            <person name="Klenk H."/>
            <person name="Lapidus A."/>
        </authorList>
    </citation>
    <scope>NUCLEOTIDE SEQUENCE [LARGE SCALE GENOMIC DNA]</scope>
    <source>
        <strain evidence="7">DSM 9799 / CCM 4581 / KCTC 23876 / PAT</strain>
    </source>
</reference>
<evidence type="ECO:0000256" key="1">
    <source>
        <dbReference type="ARBA" id="ARBA00010641"/>
    </source>
</evidence>
<dbReference type="SUPFAM" id="SSF88946">
    <property type="entry name" value="Sigma2 domain of RNA polymerase sigma factors"/>
    <property type="match status" value="1"/>
</dbReference>
<dbReference type="GeneID" id="67182034"/>
<dbReference type="NCBIfam" id="TIGR02999">
    <property type="entry name" value="Sig-70_X6"/>
    <property type="match status" value="1"/>
</dbReference>
<dbReference type="GO" id="GO:0006352">
    <property type="term" value="P:DNA-templated transcription initiation"/>
    <property type="evidence" value="ECO:0007669"/>
    <property type="project" value="InterPro"/>
</dbReference>
<dbReference type="Gene3D" id="1.10.10.10">
    <property type="entry name" value="Winged helix-like DNA-binding domain superfamily/Winged helix DNA-binding domain"/>
    <property type="match status" value="1"/>
</dbReference>
<dbReference type="SUPFAM" id="SSF88659">
    <property type="entry name" value="Sigma3 and sigma4 domains of RNA polymerase sigma factors"/>
    <property type="match status" value="1"/>
</dbReference>
<gene>
    <name evidence="6" type="ordered locus">Fbal_1831</name>
</gene>
<dbReference type="AlphaFoldDB" id="E1SSK5"/>
<keyword evidence="4" id="KW-0804">Transcription</keyword>
<dbReference type="InterPro" id="IPR014284">
    <property type="entry name" value="RNA_pol_sigma-70_dom"/>
</dbReference>
<dbReference type="PANTHER" id="PTHR43133">
    <property type="entry name" value="RNA POLYMERASE ECF-TYPE SIGMA FACTO"/>
    <property type="match status" value="1"/>
</dbReference>
<comment type="similarity">
    <text evidence="1">Belongs to the sigma-70 factor family. ECF subfamily.</text>
</comment>
<dbReference type="RefSeq" id="WP_013345340.1">
    <property type="nucleotide sequence ID" value="NC_014541.1"/>
</dbReference>
<dbReference type="OrthoDB" id="128473at2"/>
<keyword evidence="7" id="KW-1185">Reference proteome</keyword>
<keyword evidence="3" id="KW-0731">Sigma factor</keyword>
<evidence type="ECO:0000256" key="2">
    <source>
        <dbReference type="ARBA" id="ARBA00023015"/>
    </source>
</evidence>
<evidence type="ECO:0000259" key="5">
    <source>
        <dbReference type="Pfam" id="PF07638"/>
    </source>
</evidence>
<dbReference type="InterPro" id="IPR011517">
    <property type="entry name" value="RNA_pol_sigma70_ECF-like"/>
</dbReference>
<dbReference type="InterPro" id="IPR013324">
    <property type="entry name" value="RNA_pol_sigma_r3/r4-like"/>
</dbReference>
<dbReference type="eggNOG" id="COG1595">
    <property type="taxonomic scope" value="Bacteria"/>
</dbReference>
<dbReference type="HOGENOM" id="CLU_102127_0_0_6"/>